<reference evidence="2 3" key="1">
    <citation type="submission" date="2014-08" db="EMBL/GenBank/DDBJ databases">
        <authorList>
            <person name="Chen Y.-H."/>
        </authorList>
    </citation>
    <scope>NUCLEOTIDE SEQUENCE [LARGE SCALE GENOMIC DNA]</scope>
</reference>
<dbReference type="Proteomes" id="UP000046176">
    <property type="component" value="Unassembled WGS sequence"/>
</dbReference>
<feature type="compositionally biased region" description="Polar residues" evidence="1">
    <location>
        <begin position="1"/>
        <end position="10"/>
    </location>
</feature>
<organism evidence="2 3">
    <name type="scientific">Neorhizobium galegae bv. officinalis</name>
    <dbReference type="NCBI Taxonomy" id="323656"/>
    <lineage>
        <taxon>Bacteria</taxon>
        <taxon>Pseudomonadati</taxon>
        <taxon>Pseudomonadota</taxon>
        <taxon>Alphaproteobacteria</taxon>
        <taxon>Hyphomicrobiales</taxon>
        <taxon>Rhizobiaceae</taxon>
        <taxon>Rhizobium/Agrobacterium group</taxon>
        <taxon>Neorhizobium</taxon>
    </lineage>
</organism>
<sequence>MKIKTSQQSGKWIEVQPPGQDGLPDPATTEIRRVLSSAVGSQNLIVLTGLGTSLCVMDAVKKAAPTMWDLLTAIKDRFDADDGVDLEPAGTRWSDFERLANVPAGTQDLEYLMSRATVAAEFLSGNDAKKIKALLEIAEGIIREQVGFMKDSIAVPVHEAFLRRVARRSARRARTRIFTTNYDTCFEVAGRRSGFIIVDGFAFGSDAIFDSAQFSYDVVRRAPGEERSDFIENLFQLYKIHGSVDWEFNPATNQIAKRPGTAKPLLIYPRSTKYEMAFSQPYIEMMGTFQSSLRTPNTTLVIIGFGFNDKHIAEPILAAMKGNLSLNAVIINPDLEKTSVAGGNPYLSSVANLIENGDARLSLIAAKFEDVVPVIPDAIAETELERHSQRIRSMGQPNV</sequence>
<dbReference type="RefSeq" id="WP_046667029.1">
    <property type="nucleotide sequence ID" value="NZ_CCRH01000007.1"/>
</dbReference>
<accession>A0A0T7FKM8</accession>
<proteinExistence type="predicted"/>
<dbReference type="AlphaFoldDB" id="A0A0T7FKM8"/>
<name>A0A0T7FKM8_NEOGA</name>
<evidence type="ECO:0000313" key="2">
    <source>
        <dbReference type="EMBL" id="CDZ35567.1"/>
    </source>
</evidence>
<gene>
    <name evidence="2" type="ORF">NGAL_HAMBI1145_29090</name>
</gene>
<evidence type="ECO:0000256" key="1">
    <source>
        <dbReference type="SAM" id="MobiDB-lite"/>
    </source>
</evidence>
<dbReference type="EMBL" id="CCRH01000007">
    <property type="protein sequence ID" value="CDZ35567.1"/>
    <property type="molecule type" value="Genomic_DNA"/>
</dbReference>
<dbReference type="Pfam" id="PF13289">
    <property type="entry name" value="SIR2_2"/>
    <property type="match status" value="1"/>
</dbReference>
<dbReference type="OrthoDB" id="9808492at2"/>
<feature type="region of interest" description="Disordered" evidence="1">
    <location>
        <begin position="1"/>
        <end position="24"/>
    </location>
</feature>
<protein>
    <submittedName>
        <fullName evidence="2">SIR2-like domain protein</fullName>
    </submittedName>
</protein>
<evidence type="ECO:0000313" key="3">
    <source>
        <dbReference type="Proteomes" id="UP000046176"/>
    </source>
</evidence>